<evidence type="ECO:0000256" key="1">
    <source>
        <dbReference type="ARBA" id="ARBA00004141"/>
    </source>
</evidence>
<dbReference type="Proteomes" id="UP001521931">
    <property type="component" value="Unassembled WGS sequence"/>
</dbReference>
<evidence type="ECO:0000259" key="6">
    <source>
        <dbReference type="Pfam" id="PF13515"/>
    </source>
</evidence>
<evidence type="ECO:0000256" key="3">
    <source>
        <dbReference type="ARBA" id="ARBA00022989"/>
    </source>
</evidence>
<feature type="transmembrane region" description="Helical" evidence="5">
    <location>
        <begin position="98"/>
        <end position="117"/>
    </location>
</feature>
<comment type="caution">
    <text evidence="7">The sequence shown here is derived from an EMBL/GenBank/DDBJ whole genome shotgun (WGS) entry which is preliminary data.</text>
</comment>
<evidence type="ECO:0000313" key="8">
    <source>
        <dbReference type="Proteomes" id="UP001521931"/>
    </source>
</evidence>
<protein>
    <submittedName>
        <fullName evidence="7">FUSC family protein</fullName>
    </submittedName>
</protein>
<feature type="transmembrane region" description="Helical" evidence="5">
    <location>
        <begin position="264"/>
        <end position="283"/>
    </location>
</feature>
<feature type="domain" description="Integral membrane bound transporter" evidence="6">
    <location>
        <begin position="153"/>
        <end position="279"/>
    </location>
</feature>
<proteinExistence type="predicted"/>
<dbReference type="InterPro" id="IPR049453">
    <property type="entry name" value="Memb_transporter_dom"/>
</dbReference>
<gene>
    <name evidence="7" type="ORF">MHL29_12315</name>
</gene>
<feature type="transmembrane region" description="Helical" evidence="5">
    <location>
        <begin position="72"/>
        <end position="92"/>
    </location>
</feature>
<feature type="transmembrane region" description="Helical" evidence="5">
    <location>
        <begin position="138"/>
        <end position="157"/>
    </location>
</feature>
<dbReference type="Pfam" id="PF13515">
    <property type="entry name" value="FUSC_2"/>
    <property type="match status" value="1"/>
</dbReference>
<accession>A0ABS9Q5M2</accession>
<sequence length="291" mass="29809">MALGSYVVLFGGGRPVGERVRAYLISAIGLVLAVASGMVVGGSTWWTLAAYLVVSVVAVLVTRLVDPGPPGPYFFVLMLGGGTLLTGTGLGIPMTAAYLALGSALAIAAGSLDALLLERGRSRPASAPVPAGPTGPPTWVVLVRVLVAVTASVMVSVARGDTHPFWGVLVVVLVLSYPGDEGRLTVRAVSRIVGALVGIALFTPLARVHLGTAGYVALLCVLLWCVARVTAHNYLVGSVVITLLALAISVPLSPNEGPGELATARGVDTIVAGAIAVAVIWVIRTTRERRP</sequence>
<evidence type="ECO:0000256" key="2">
    <source>
        <dbReference type="ARBA" id="ARBA00022692"/>
    </source>
</evidence>
<feature type="transmembrane region" description="Helical" evidence="5">
    <location>
        <begin position="20"/>
        <end position="39"/>
    </location>
</feature>
<keyword evidence="8" id="KW-1185">Reference proteome</keyword>
<feature type="transmembrane region" description="Helical" evidence="5">
    <location>
        <begin position="208"/>
        <end position="227"/>
    </location>
</feature>
<dbReference type="EMBL" id="JAKRCV010000041">
    <property type="protein sequence ID" value="MCG7322662.1"/>
    <property type="molecule type" value="Genomic_DNA"/>
</dbReference>
<keyword evidence="2 5" id="KW-0812">Transmembrane</keyword>
<keyword evidence="4 5" id="KW-0472">Membrane</keyword>
<feature type="transmembrane region" description="Helical" evidence="5">
    <location>
        <begin position="234"/>
        <end position="252"/>
    </location>
</feature>
<feature type="transmembrane region" description="Helical" evidence="5">
    <location>
        <begin position="45"/>
        <end position="65"/>
    </location>
</feature>
<dbReference type="RefSeq" id="WP_029210615.1">
    <property type="nucleotide sequence ID" value="NZ_DAMCTM010000008.1"/>
</dbReference>
<keyword evidence="3 5" id="KW-1133">Transmembrane helix</keyword>
<name>A0ABS9Q5M2_9MICO</name>
<comment type="subcellular location">
    <subcellularLocation>
        <location evidence="1">Membrane</location>
        <topology evidence="1">Multi-pass membrane protein</topology>
    </subcellularLocation>
</comment>
<reference evidence="7 8" key="1">
    <citation type="submission" date="2022-02" db="EMBL/GenBank/DDBJ databases">
        <title>Uncovering new skin microbiome diversity through culturing and metagenomics.</title>
        <authorList>
            <person name="Conlan S."/>
            <person name="Deming C."/>
            <person name="Nisc Comparative Sequencing Program N."/>
            <person name="Segre J.A."/>
        </authorList>
    </citation>
    <scope>NUCLEOTIDE SEQUENCE [LARGE SCALE GENOMIC DNA]</scope>
    <source>
        <strain evidence="7 8">ACRQZ</strain>
    </source>
</reference>
<evidence type="ECO:0000313" key="7">
    <source>
        <dbReference type="EMBL" id="MCG7322662.1"/>
    </source>
</evidence>
<evidence type="ECO:0000256" key="4">
    <source>
        <dbReference type="ARBA" id="ARBA00023136"/>
    </source>
</evidence>
<organism evidence="7 8">
    <name type="scientific">Arsenicicoccus bolidensis</name>
    <dbReference type="NCBI Taxonomy" id="229480"/>
    <lineage>
        <taxon>Bacteria</taxon>
        <taxon>Bacillati</taxon>
        <taxon>Actinomycetota</taxon>
        <taxon>Actinomycetes</taxon>
        <taxon>Micrococcales</taxon>
        <taxon>Intrasporangiaceae</taxon>
        <taxon>Arsenicicoccus</taxon>
    </lineage>
</organism>
<evidence type="ECO:0000256" key="5">
    <source>
        <dbReference type="SAM" id="Phobius"/>
    </source>
</evidence>